<evidence type="ECO:0000256" key="4">
    <source>
        <dbReference type="ARBA" id="ARBA00006564"/>
    </source>
</evidence>
<name>A0A7R8XEF1_9CRUS</name>
<dbReference type="InterPro" id="IPR009072">
    <property type="entry name" value="Histone-fold"/>
</dbReference>
<keyword evidence="6" id="KW-0158">Chromosome</keyword>
<keyword evidence="11" id="KW-1185">Reference proteome</keyword>
<dbReference type="PANTHER" id="PTHR10484">
    <property type="entry name" value="HISTONE H4"/>
    <property type="match status" value="1"/>
</dbReference>
<evidence type="ECO:0000256" key="1">
    <source>
        <dbReference type="ARBA" id="ARBA00002001"/>
    </source>
</evidence>
<evidence type="ECO:0000256" key="9">
    <source>
        <dbReference type="ARBA" id="ARBA00023269"/>
    </source>
</evidence>
<dbReference type="EMBL" id="LR900592">
    <property type="protein sequence ID" value="CAD7246232.1"/>
    <property type="molecule type" value="Genomic_DNA"/>
</dbReference>
<evidence type="ECO:0000256" key="5">
    <source>
        <dbReference type="ARBA" id="ARBA00020836"/>
    </source>
</evidence>
<dbReference type="Gene3D" id="1.10.20.10">
    <property type="entry name" value="Histone, subunit A"/>
    <property type="match status" value="1"/>
</dbReference>
<proteinExistence type="inferred from homology"/>
<dbReference type="Proteomes" id="UP000677054">
    <property type="component" value="Unassembled WGS sequence"/>
</dbReference>
<sequence>MSGREREGKGLGKRRRKALRIRGVATPVVRRLARRAGVKRVASLVGEETPRAFCVSTVVGDEVSYVEYARLGAALGNLRISQPGEAASRPVTETTAERLAAWQSDSTDHLAAWQNDRANLLAAGQSDRRDSSASDCCVSMECRFDSLVLGSTEPANRHTAGD</sequence>
<dbReference type="GO" id="GO:0003677">
    <property type="term" value="F:DNA binding"/>
    <property type="evidence" value="ECO:0007669"/>
    <property type="project" value="UniProtKB-KW"/>
</dbReference>
<keyword evidence="8" id="KW-0539">Nucleus</keyword>
<comment type="subcellular location">
    <subcellularLocation>
        <location evidence="3">Chromosome</location>
    </subcellularLocation>
    <subcellularLocation>
        <location evidence="2">Nucleus</location>
    </subcellularLocation>
</comment>
<dbReference type="EMBL" id="CAJPEV010001075">
    <property type="protein sequence ID" value="CAG0890557.1"/>
    <property type="molecule type" value="Genomic_DNA"/>
</dbReference>
<dbReference type="GO" id="GO:0000786">
    <property type="term" value="C:nucleosome"/>
    <property type="evidence" value="ECO:0007669"/>
    <property type="project" value="UniProtKB-KW"/>
</dbReference>
<dbReference type="InterPro" id="IPR001951">
    <property type="entry name" value="Histone_H4"/>
</dbReference>
<evidence type="ECO:0000256" key="2">
    <source>
        <dbReference type="ARBA" id="ARBA00004123"/>
    </source>
</evidence>
<accession>A0A7R8XEF1</accession>
<reference evidence="10" key="1">
    <citation type="submission" date="2020-11" db="EMBL/GenBank/DDBJ databases">
        <authorList>
            <person name="Tran Van P."/>
        </authorList>
    </citation>
    <scope>NUCLEOTIDE SEQUENCE</scope>
</reference>
<comment type="function">
    <text evidence="1">Core component of nucleosome. Nucleosomes wrap and compact DNA into chromatin, limiting DNA accessibility to the cellular machineries which require DNA as a template. Histones thereby play a central role in transcription regulation, DNA repair, DNA replication and chromosomal stability. DNA accessibility is regulated via a complex set of post-translational modifications of histones, also called histone code, and nucleosome remodeling.</text>
</comment>
<dbReference type="GO" id="GO:0030527">
    <property type="term" value="F:structural constituent of chromatin"/>
    <property type="evidence" value="ECO:0007669"/>
    <property type="project" value="InterPro"/>
</dbReference>
<comment type="similarity">
    <text evidence="4">Belongs to the histone H4 family.</text>
</comment>
<evidence type="ECO:0000256" key="7">
    <source>
        <dbReference type="ARBA" id="ARBA00023125"/>
    </source>
</evidence>
<dbReference type="GO" id="GO:0046982">
    <property type="term" value="F:protein heterodimerization activity"/>
    <property type="evidence" value="ECO:0007669"/>
    <property type="project" value="InterPro"/>
</dbReference>
<protein>
    <recommendedName>
        <fullName evidence="5">Histone H4</fullName>
    </recommendedName>
</protein>
<dbReference type="AlphaFoldDB" id="A0A7R8XEF1"/>
<evidence type="ECO:0000256" key="8">
    <source>
        <dbReference type="ARBA" id="ARBA00023242"/>
    </source>
</evidence>
<keyword evidence="9" id="KW-0544">Nucleosome core</keyword>
<evidence type="ECO:0000313" key="11">
    <source>
        <dbReference type="Proteomes" id="UP000677054"/>
    </source>
</evidence>
<evidence type="ECO:0000256" key="3">
    <source>
        <dbReference type="ARBA" id="ARBA00004286"/>
    </source>
</evidence>
<evidence type="ECO:0000313" key="10">
    <source>
        <dbReference type="EMBL" id="CAD7246232.1"/>
    </source>
</evidence>
<organism evidence="10">
    <name type="scientific">Darwinula stevensoni</name>
    <dbReference type="NCBI Taxonomy" id="69355"/>
    <lineage>
        <taxon>Eukaryota</taxon>
        <taxon>Metazoa</taxon>
        <taxon>Ecdysozoa</taxon>
        <taxon>Arthropoda</taxon>
        <taxon>Crustacea</taxon>
        <taxon>Oligostraca</taxon>
        <taxon>Ostracoda</taxon>
        <taxon>Podocopa</taxon>
        <taxon>Podocopida</taxon>
        <taxon>Darwinulocopina</taxon>
        <taxon>Darwinuloidea</taxon>
        <taxon>Darwinulidae</taxon>
        <taxon>Darwinula</taxon>
    </lineage>
</organism>
<dbReference type="GO" id="GO:0005634">
    <property type="term" value="C:nucleus"/>
    <property type="evidence" value="ECO:0007669"/>
    <property type="project" value="UniProtKB-SubCell"/>
</dbReference>
<evidence type="ECO:0000256" key="6">
    <source>
        <dbReference type="ARBA" id="ARBA00022454"/>
    </source>
</evidence>
<gene>
    <name evidence="10" type="ORF">DSTB1V02_LOCUS6088</name>
</gene>
<keyword evidence="7" id="KW-0238">DNA-binding</keyword>